<dbReference type="EMBL" id="KV407455">
    <property type="protein sequence ID" value="KZF24879.1"/>
    <property type="molecule type" value="Genomic_DNA"/>
</dbReference>
<proteinExistence type="predicted"/>
<gene>
    <name evidence="2" type="ORF">L228DRAFT_243618</name>
</gene>
<feature type="compositionally biased region" description="Acidic residues" evidence="1">
    <location>
        <begin position="1"/>
        <end position="42"/>
    </location>
</feature>
<evidence type="ECO:0000256" key="1">
    <source>
        <dbReference type="SAM" id="MobiDB-lite"/>
    </source>
</evidence>
<keyword evidence="3" id="KW-1185">Reference proteome</keyword>
<dbReference type="InParanoid" id="A0A165IGX3"/>
<reference evidence="2 3" key="1">
    <citation type="journal article" date="2016" name="Fungal Biol.">
        <title>The genome of Xylona heveae provides a window into fungal endophytism.</title>
        <authorList>
            <person name="Gazis R."/>
            <person name="Kuo A."/>
            <person name="Riley R."/>
            <person name="LaButti K."/>
            <person name="Lipzen A."/>
            <person name="Lin J."/>
            <person name="Amirebrahimi M."/>
            <person name="Hesse C.N."/>
            <person name="Spatafora J.W."/>
            <person name="Henrissat B."/>
            <person name="Hainaut M."/>
            <person name="Grigoriev I.V."/>
            <person name="Hibbett D.S."/>
        </authorList>
    </citation>
    <scope>NUCLEOTIDE SEQUENCE [LARGE SCALE GENOMIC DNA]</scope>
    <source>
        <strain evidence="2 3">TC161</strain>
    </source>
</reference>
<evidence type="ECO:0000313" key="3">
    <source>
        <dbReference type="Proteomes" id="UP000076632"/>
    </source>
</evidence>
<organism evidence="2 3">
    <name type="scientific">Xylona heveae (strain CBS 132557 / TC161)</name>
    <dbReference type="NCBI Taxonomy" id="1328760"/>
    <lineage>
        <taxon>Eukaryota</taxon>
        <taxon>Fungi</taxon>
        <taxon>Dikarya</taxon>
        <taxon>Ascomycota</taxon>
        <taxon>Pezizomycotina</taxon>
        <taxon>Xylonomycetes</taxon>
        <taxon>Xylonales</taxon>
        <taxon>Xylonaceae</taxon>
        <taxon>Xylona</taxon>
    </lineage>
</organism>
<sequence>MTDYEKDDEMYDEDEDADEEEADPEEYEDNLEDEEEDDDKDDVEGNREREPRTIFFKGGSRLHLETSVPGSFPGTLTGVAQLMTGTECDFSFHEPQLYLTQNYHYAKHMADYARCRIDRVRQITIDSGRLNGHDIFGFANMLGTARGAGILHIEIPTRFIKDRIKDIRGTLWQKYVFFCRKRFSVLGSFPEQLYAAPILRGPILAVNNHVARRFSFDPENVVPFRMRRAENRWGVRSSGRSASTRGGEEGEELLRVGEFMRLSNESRRSRENGDFSEMWRLSNLADAMLDDGGSMTQGNYGRLDGMEGDIVLQTSFKRKMALENERHWVFKYEGLEE</sequence>
<dbReference type="Proteomes" id="UP000076632">
    <property type="component" value="Unassembled WGS sequence"/>
</dbReference>
<evidence type="ECO:0000313" key="2">
    <source>
        <dbReference type="EMBL" id="KZF24879.1"/>
    </source>
</evidence>
<feature type="region of interest" description="Disordered" evidence="1">
    <location>
        <begin position="1"/>
        <end position="54"/>
    </location>
</feature>
<dbReference type="GeneID" id="28896868"/>
<name>A0A165IGX3_XYLHT</name>
<feature type="compositionally biased region" description="Basic and acidic residues" evidence="1">
    <location>
        <begin position="43"/>
        <end position="52"/>
    </location>
</feature>
<dbReference type="OrthoDB" id="5429780at2759"/>
<accession>A0A165IGX3</accession>
<protein>
    <submittedName>
        <fullName evidence="2">Uncharacterized protein</fullName>
    </submittedName>
</protein>
<dbReference type="AlphaFoldDB" id="A0A165IGX3"/>
<dbReference type="RefSeq" id="XP_018190434.1">
    <property type="nucleotide sequence ID" value="XM_018331731.1"/>
</dbReference>